<proteinExistence type="predicted"/>
<keyword evidence="2" id="KW-0406">Ion transport</keyword>
<reference evidence="5" key="2">
    <citation type="submission" date="2016-11" db="UniProtKB">
        <authorList>
            <consortium name="WormBaseParasite"/>
        </authorList>
    </citation>
    <scope>IDENTIFICATION</scope>
</reference>
<dbReference type="STRING" id="7209.A0A1I7VS34"/>
<dbReference type="PRINTS" id="PR01097">
    <property type="entry name" value="TRNSRECEPTRP"/>
</dbReference>
<evidence type="ECO:0000256" key="3">
    <source>
        <dbReference type="ARBA" id="ARBA00023303"/>
    </source>
</evidence>
<organism evidence="4 5">
    <name type="scientific">Loa loa</name>
    <name type="common">Eye worm</name>
    <name type="synonym">Filaria loa</name>
    <dbReference type="NCBI Taxonomy" id="7209"/>
    <lineage>
        <taxon>Eukaryota</taxon>
        <taxon>Metazoa</taxon>
        <taxon>Ecdysozoa</taxon>
        <taxon>Nematoda</taxon>
        <taxon>Chromadorea</taxon>
        <taxon>Rhabditida</taxon>
        <taxon>Spirurina</taxon>
        <taxon>Spiruromorpha</taxon>
        <taxon>Filarioidea</taxon>
        <taxon>Onchocercidae</taxon>
        <taxon>Loa</taxon>
    </lineage>
</organism>
<dbReference type="GO" id="GO:0070679">
    <property type="term" value="F:inositol 1,4,5 trisphosphate binding"/>
    <property type="evidence" value="ECO:0007669"/>
    <property type="project" value="TreeGrafter"/>
</dbReference>
<dbReference type="GO" id="GO:0005886">
    <property type="term" value="C:plasma membrane"/>
    <property type="evidence" value="ECO:0007669"/>
    <property type="project" value="TreeGrafter"/>
</dbReference>
<reference evidence="4" key="1">
    <citation type="submission" date="2012-04" db="EMBL/GenBank/DDBJ databases">
        <title>The Genome Sequence of Loa loa.</title>
        <authorList>
            <consortium name="The Broad Institute Genome Sequencing Platform"/>
            <consortium name="Broad Institute Genome Sequencing Center for Infectious Disease"/>
            <person name="Nutman T.B."/>
            <person name="Fink D.L."/>
            <person name="Russ C."/>
            <person name="Young S."/>
            <person name="Zeng Q."/>
            <person name="Gargeya S."/>
            <person name="Alvarado L."/>
            <person name="Berlin A."/>
            <person name="Chapman S.B."/>
            <person name="Chen Z."/>
            <person name="Freedman E."/>
            <person name="Gellesch M."/>
            <person name="Goldberg J."/>
            <person name="Griggs A."/>
            <person name="Gujja S."/>
            <person name="Heilman E.R."/>
            <person name="Heiman D."/>
            <person name="Howarth C."/>
            <person name="Mehta T."/>
            <person name="Neiman D."/>
            <person name="Pearson M."/>
            <person name="Roberts A."/>
            <person name="Saif S."/>
            <person name="Shea T."/>
            <person name="Shenoy N."/>
            <person name="Sisk P."/>
            <person name="Stolte C."/>
            <person name="Sykes S."/>
            <person name="White J."/>
            <person name="Yandava C."/>
            <person name="Haas B."/>
            <person name="Henn M.R."/>
            <person name="Nusbaum C."/>
            <person name="Birren B."/>
        </authorList>
    </citation>
    <scope>NUCLEOTIDE SEQUENCE [LARGE SCALE GENOMIC DNA]</scope>
</reference>
<dbReference type="GO" id="GO:0034703">
    <property type="term" value="C:cation channel complex"/>
    <property type="evidence" value="ECO:0007669"/>
    <property type="project" value="TreeGrafter"/>
</dbReference>
<evidence type="ECO:0000313" key="5">
    <source>
        <dbReference type="WBParaSite" id="EN70_5666"/>
    </source>
</evidence>
<dbReference type="PANTHER" id="PTHR10117">
    <property type="entry name" value="TRANSIENT RECEPTOR POTENTIAL CHANNEL"/>
    <property type="match status" value="1"/>
</dbReference>
<dbReference type="AlphaFoldDB" id="A0A1I7VS34"/>
<protein>
    <submittedName>
        <fullName evidence="5">Ion_trans domain-containing protein</fullName>
    </submittedName>
</protein>
<keyword evidence="1" id="KW-0813">Transport</keyword>
<sequence length="439" mass="50288">METLFWSSFGIIILEQLDIVESHGPTKWTGQTILGCYCCCSVIVLLNMLIAMMSNSYQDIFNQADVEWKFARSKLWIEYFDDTATLPPPFNMIPSPKSLFYCVQWCLESIYQSNRTVGYNSRTIRNQKILKTINKRENNYRFVMRNLVKRYIAQLQRCKQQTEGITEEDVEEIKQDISAFRYELLGILRNAGFDIGDADLRQETIFSFTNSIIFPFPFSEFLGYGLNLLSTSRSKKRSLMAERRLLSGVTESMSIPMPERLLNGTSDDDNEADEVHEVDRKERRGLPVPMPAVKFASRLRKVLPCKNAKTSGVVIKPRFVRNASAGYPFISRGLQRNLNALIDVYSLTADMKPSEMAPSTVKSRVIQSTEEDDEDLELVVDSDEDNIVDNNKEEIISQTSARNDRMNSKLGSISKESRHYRTESICLEMGYEEDPSSES</sequence>
<evidence type="ECO:0000313" key="4">
    <source>
        <dbReference type="Proteomes" id="UP000095285"/>
    </source>
</evidence>
<keyword evidence="4" id="KW-1185">Reference proteome</keyword>
<evidence type="ECO:0000256" key="1">
    <source>
        <dbReference type="ARBA" id="ARBA00022448"/>
    </source>
</evidence>
<accession>A0A1I7VS34</accession>
<dbReference type="Proteomes" id="UP000095285">
    <property type="component" value="Unassembled WGS sequence"/>
</dbReference>
<dbReference type="InterPro" id="IPR002153">
    <property type="entry name" value="TRPC_channel"/>
</dbReference>
<dbReference type="WBParaSite" id="EN70_5666">
    <property type="protein sequence ID" value="EN70_5666"/>
    <property type="gene ID" value="EN70_5666"/>
</dbReference>
<dbReference type="GO" id="GO:0015279">
    <property type="term" value="F:store-operated calcium channel activity"/>
    <property type="evidence" value="ECO:0007669"/>
    <property type="project" value="TreeGrafter"/>
</dbReference>
<name>A0A1I7VS34_LOALO</name>
<keyword evidence="3" id="KW-0407">Ion channel</keyword>
<dbReference type="PANTHER" id="PTHR10117:SF54">
    <property type="entry name" value="TRANSIENT RECEPTOR POTENTIAL-GAMMA PROTEIN"/>
    <property type="match status" value="1"/>
</dbReference>
<dbReference type="GO" id="GO:0051480">
    <property type="term" value="P:regulation of cytosolic calcium ion concentration"/>
    <property type="evidence" value="ECO:0007669"/>
    <property type="project" value="TreeGrafter"/>
</dbReference>
<evidence type="ECO:0000256" key="2">
    <source>
        <dbReference type="ARBA" id="ARBA00023065"/>
    </source>
</evidence>